<keyword evidence="6 11" id="KW-0812">Transmembrane</keyword>
<dbReference type="CDD" id="cd00082">
    <property type="entry name" value="HisKA"/>
    <property type="match status" value="1"/>
</dbReference>
<comment type="catalytic activity">
    <reaction evidence="1">
        <text>ATP + protein L-histidine = ADP + protein N-phospho-L-histidine.</text>
        <dbReference type="EC" id="2.7.13.3"/>
    </reaction>
</comment>
<reference evidence="15 16" key="1">
    <citation type="submission" date="2019-12" db="EMBL/GenBank/DDBJ databases">
        <title>Nocardia sp. nov. ET3-3 isolated from soil.</title>
        <authorList>
            <person name="Kanchanasin P."/>
            <person name="Tanasupawat S."/>
            <person name="Yuki M."/>
            <person name="Kudo T."/>
        </authorList>
    </citation>
    <scope>NUCLEOTIDE SEQUENCE [LARGE SCALE GENOMIC DNA]</scope>
    <source>
        <strain evidence="15 16">ET3-3</strain>
    </source>
</reference>
<accession>A0A7K1V7Q4</accession>
<keyword evidence="7" id="KW-0418">Kinase</keyword>
<dbReference type="PANTHER" id="PTHR45436">
    <property type="entry name" value="SENSOR HISTIDINE KINASE YKOH"/>
    <property type="match status" value="1"/>
</dbReference>
<dbReference type="SUPFAM" id="SSF55874">
    <property type="entry name" value="ATPase domain of HSP90 chaperone/DNA topoisomerase II/histidine kinase"/>
    <property type="match status" value="1"/>
</dbReference>
<evidence type="ECO:0000256" key="3">
    <source>
        <dbReference type="ARBA" id="ARBA00012438"/>
    </source>
</evidence>
<keyword evidence="12" id="KW-0732">Signal</keyword>
<evidence type="ECO:0000256" key="12">
    <source>
        <dbReference type="SAM" id="SignalP"/>
    </source>
</evidence>
<feature type="domain" description="Histidine kinase" evidence="13">
    <location>
        <begin position="249"/>
        <end position="531"/>
    </location>
</feature>
<dbReference type="PRINTS" id="PR00344">
    <property type="entry name" value="BCTRLSENSOR"/>
</dbReference>
<dbReference type="GO" id="GO:0000155">
    <property type="term" value="F:phosphorelay sensor kinase activity"/>
    <property type="evidence" value="ECO:0007669"/>
    <property type="project" value="InterPro"/>
</dbReference>
<organism evidence="15 16">
    <name type="scientific">Nocardia terrae</name>
    <dbReference type="NCBI Taxonomy" id="2675851"/>
    <lineage>
        <taxon>Bacteria</taxon>
        <taxon>Bacillati</taxon>
        <taxon>Actinomycetota</taxon>
        <taxon>Actinomycetes</taxon>
        <taxon>Mycobacteriales</taxon>
        <taxon>Nocardiaceae</taxon>
        <taxon>Nocardia</taxon>
    </lineage>
</organism>
<dbReference type="PANTHER" id="PTHR45436:SF5">
    <property type="entry name" value="SENSOR HISTIDINE KINASE TRCS"/>
    <property type="match status" value="1"/>
</dbReference>
<dbReference type="InterPro" id="IPR050428">
    <property type="entry name" value="TCS_sensor_his_kinase"/>
</dbReference>
<evidence type="ECO:0000259" key="14">
    <source>
        <dbReference type="PROSITE" id="PS50885"/>
    </source>
</evidence>
<evidence type="ECO:0000256" key="6">
    <source>
        <dbReference type="ARBA" id="ARBA00022692"/>
    </source>
</evidence>
<dbReference type="EC" id="2.7.13.3" evidence="3"/>
<evidence type="ECO:0000256" key="5">
    <source>
        <dbReference type="ARBA" id="ARBA00022679"/>
    </source>
</evidence>
<dbReference type="Pfam" id="PF02518">
    <property type="entry name" value="HATPase_c"/>
    <property type="match status" value="1"/>
</dbReference>
<dbReference type="SMART" id="SM00387">
    <property type="entry name" value="HATPase_c"/>
    <property type="match status" value="1"/>
</dbReference>
<feature type="domain" description="HAMP" evidence="14">
    <location>
        <begin position="183"/>
        <end position="241"/>
    </location>
</feature>
<dbReference type="InterPro" id="IPR003594">
    <property type="entry name" value="HATPase_dom"/>
</dbReference>
<feature type="transmembrane region" description="Helical" evidence="11">
    <location>
        <begin position="159"/>
        <end position="181"/>
    </location>
</feature>
<name>A0A7K1V7Q4_9NOCA</name>
<keyword evidence="9" id="KW-0902">Two-component regulatory system</keyword>
<evidence type="ECO:0000256" key="8">
    <source>
        <dbReference type="ARBA" id="ARBA00022989"/>
    </source>
</evidence>
<dbReference type="Proteomes" id="UP000466794">
    <property type="component" value="Unassembled WGS sequence"/>
</dbReference>
<dbReference type="PROSITE" id="PS50885">
    <property type="entry name" value="HAMP"/>
    <property type="match status" value="1"/>
</dbReference>
<dbReference type="InterPro" id="IPR003660">
    <property type="entry name" value="HAMP_dom"/>
</dbReference>
<dbReference type="RefSeq" id="WP_157392083.1">
    <property type="nucleotide sequence ID" value="NZ_WRPP01000009.1"/>
</dbReference>
<keyword evidence="8 11" id="KW-1133">Transmembrane helix</keyword>
<dbReference type="Gene3D" id="1.10.287.130">
    <property type="match status" value="1"/>
</dbReference>
<keyword evidence="16" id="KW-1185">Reference proteome</keyword>
<evidence type="ECO:0000256" key="11">
    <source>
        <dbReference type="SAM" id="Phobius"/>
    </source>
</evidence>
<evidence type="ECO:0000259" key="13">
    <source>
        <dbReference type="PROSITE" id="PS50109"/>
    </source>
</evidence>
<dbReference type="InterPro" id="IPR036890">
    <property type="entry name" value="HATPase_C_sf"/>
</dbReference>
<dbReference type="AlphaFoldDB" id="A0A7K1V7Q4"/>
<sequence length="536" mass="55649">MRRRLLIALTVFATAAVLAFAIPLCLTAATSRTQQLVGDRTGDADRFAALTVTADRLGDTRALTMEVQRYHDLYDEPVLIVDARGLPIVNAGLDIHDPHVSAALAAARRNQRPATVTRLLPWSPPRVVIARPVGSDTHVEGAVLITASTTTARTDITRVWAIVAVGAIAAMAVFTALALMLSRWVLRPLARLSGAVTELTATLPKPRTPATVSRRHGGPPELRALAGSVDSMAAAVAEASLAQRRLVDDTAHAMRNPLAALTIRLDSLEPAIPAHATATFEGASSEVERLTGLLDGLLSLAVAEHRDFDPATAPTPESCDAAAVVEDRIDAWRTAFEDAGMTLTVTTPTGLSAAGATAPPADPAIEGGGAGVSAPEPHEIPTKSVTAHRTAEPVAASLAPTVAEPIERTAIPETDRAQAAVSADVLAQILDVPLSNACRYAGRGTTTRVSVDTGHGLVRITVADDGPGVPTAELDRLTTRFFRGANAAAGPGSGLGLPIAAALATSRHGSLSVRAVDPHGLAVRIDLPAHPTRDQS</sequence>
<feature type="chain" id="PRO_5029836455" description="histidine kinase" evidence="12">
    <location>
        <begin position="29"/>
        <end position="536"/>
    </location>
</feature>
<dbReference type="InterPro" id="IPR004358">
    <property type="entry name" value="Sig_transdc_His_kin-like_C"/>
</dbReference>
<evidence type="ECO:0000256" key="2">
    <source>
        <dbReference type="ARBA" id="ARBA00004236"/>
    </source>
</evidence>
<dbReference type="PROSITE" id="PS50109">
    <property type="entry name" value="HIS_KIN"/>
    <property type="match status" value="1"/>
</dbReference>
<dbReference type="InterPro" id="IPR005467">
    <property type="entry name" value="His_kinase_dom"/>
</dbReference>
<comment type="subcellular location">
    <subcellularLocation>
        <location evidence="2">Cell membrane</location>
    </subcellularLocation>
</comment>
<dbReference type="EMBL" id="WRPP01000009">
    <property type="protein sequence ID" value="MVU82492.1"/>
    <property type="molecule type" value="Genomic_DNA"/>
</dbReference>
<dbReference type="Gene3D" id="3.30.565.10">
    <property type="entry name" value="Histidine kinase-like ATPase, C-terminal domain"/>
    <property type="match status" value="1"/>
</dbReference>
<evidence type="ECO:0000313" key="16">
    <source>
        <dbReference type="Proteomes" id="UP000466794"/>
    </source>
</evidence>
<feature type="signal peptide" evidence="12">
    <location>
        <begin position="1"/>
        <end position="28"/>
    </location>
</feature>
<dbReference type="SMART" id="SM00388">
    <property type="entry name" value="HisKA"/>
    <property type="match status" value="1"/>
</dbReference>
<gene>
    <name evidence="15" type="ORF">GPX89_35340</name>
</gene>
<dbReference type="SUPFAM" id="SSF47384">
    <property type="entry name" value="Homodimeric domain of signal transducing histidine kinase"/>
    <property type="match status" value="1"/>
</dbReference>
<evidence type="ECO:0000256" key="7">
    <source>
        <dbReference type="ARBA" id="ARBA00022777"/>
    </source>
</evidence>
<keyword evidence="10 11" id="KW-0472">Membrane</keyword>
<dbReference type="GO" id="GO:0005886">
    <property type="term" value="C:plasma membrane"/>
    <property type="evidence" value="ECO:0007669"/>
    <property type="project" value="UniProtKB-SubCell"/>
</dbReference>
<evidence type="ECO:0000256" key="9">
    <source>
        <dbReference type="ARBA" id="ARBA00023012"/>
    </source>
</evidence>
<dbReference type="InterPro" id="IPR003661">
    <property type="entry name" value="HisK_dim/P_dom"/>
</dbReference>
<keyword evidence="4" id="KW-0597">Phosphoprotein</keyword>
<dbReference type="InterPro" id="IPR036097">
    <property type="entry name" value="HisK_dim/P_sf"/>
</dbReference>
<dbReference type="CDD" id="cd00075">
    <property type="entry name" value="HATPase"/>
    <property type="match status" value="1"/>
</dbReference>
<evidence type="ECO:0000256" key="1">
    <source>
        <dbReference type="ARBA" id="ARBA00000085"/>
    </source>
</evidence>
<evidence type="ECO:0000313" key="15">
    <source>
        <dbReference type="EMBL" id="MVU82492.1"/>
    </source>
</evidence>
<evidence type="ECO:0000256" key="4">
    <source>
        <dbReference type="ARBA" id="ARBA00022553"/>
    </source>
</evidence>
<evidence type="ECO:0000256" key="10">
    <source>
        <dbReference type="ARBA" id="ARBA00023136"/>
    </source>
</evidence>
<keyword evidence="5" id="KW-0808">Transferase</keyword>
<protein>
    <recommendedName>
        <fullName evidence="3">histidine kinase</fullName>
        <ecNumber evidence="3">2.7.13.3</ecNumber>
    </recommendedName>
</protein>
<comment type="caution">
    <text evidence="15">The sequence shown here is derived from an EMBL/GenBank/DDBJ whole genome shotgun (WGS) entry which is preliminary data.</text>
</comment>
<proteinExistence type="predicted"/>